<reference evidence="1" key="1">
    <citation type="submission" date="2019-02" db="EMBL/GenBank/DDBJ databases">
        <authorList>
            <person name="Gruber-Vodicka R. H."/>
            <person name="Seah K. B. B."/>
        </authorList>
    </citation>
    <scope>NUCLEOTIDE SEQUENCE</scope>
    <source>
        <strain evidence="1">BECK_BZ125</strain>
    </source>
</reference>
<dbReference type="AlphaFoldDB" id="A0A450YSD0"/>
<sequence>MRKFLYMLSIVALLMAVVIVSPVVRGWFHTDIEQIDRDFEGIFGVGAGSGSAAGGGSSGNEKTIHLLVIHGIGRHCIGYADNLTTGIARHADFFPTTDEASLYLSPEQCGKDIANRNFDDEQDKVCDLIREQNIPGHSCQQLEMRASYIDPGFSEDQRTPLQIPLGYIRTQNYAIKGHADGAAGLRLHELTWDPTTRWAKNFYVQKSDDISNRSRAILNRTLKQRIINESISDAVLYLGRYRSMMQYPLLMSFCKIMSDAAGLPRQDDKDFTCDLRKIADKLDSPGALEAFFEKNEVVIMTHSLGTRMLFDTLGLIGHDDFVSRFKKSLAENDATITIQIPERDPIQTRRILDVFGIAINKVFTLANQVPLLELGRVMVTSFDERPDLGTGFDRFAKRRVDKGSESYGYAASPLQLVAFTDPNDLLSYNLKCWYYLRVLREQKDIQRMSGETEGEQEKFFKNYFSSCEVDEQEGKPKGLIVAEKEKRKGFWEAAMDKYVKISDVTANLKGIRYPLLFADPSGAHSQYFKDETIFGLIACGGASESAKQMPCKIE</sequence>
<protein>
    <submittedName>
        <fullName evidence="1">Uncharacterized protein</fullName>
    </submittedName>
</protein>
<proteinExistence type="predicted"/>
<organism evidence="1">
    <name type="scientific">Candidatus Kentrum sp. TC</name>
    <dbReference type="NCBI Taxonomy" id="2126339"/>
    <lineage>
        <taxon>Bacteria</taxon>
        <taxon>Pseudomonadati</taxon>
        <taxon>Pseudomonadota</taxon>
        <taxon>Gammaproteobacteria</taxon>
        <taxon>Candidatus Kentrum</taxon>
    </lineage>
</organism>
<accession>A0A450YSD0</accession>
<gene>
    <name evidence="1" type="ORF">BECKTC1821E_GA0114239_103510</name>
</gene>
<name>A0A450YSD0_9GAMM</name>
<evidence type="ECO:0000313" key="1">
    <source>
        <dbReference type="EMBL" id="VFK44433.1"/>
    </source>
</evidence>
<dbReference type="EMBL" id="CAADFT010000035">
    <property type="protein sequence ID" value="VFK44433.1"/>
    <property type="molecule type" value="Genomic_DNA"/>
</dbReference>